<dbReference type="AlphaFoldDB" id="A0A7W3LY74"/>
<keyword evidence="4" id="KW-1185">Reference proteome</keyword>
<feature type="region of interest" description="Disordered" evidence="1">
    <location>
        <begin position="56"/>
        <end position="126"/>
    </location>
</feature>
<accession>A0A7W3LY74</accession>
<dbReference type="Pfam" id="PF18970">
    <property type="entry name" value="DUF5709"/>
    <property type="match status" value="1"/>
</dbReference>
<dbReference type="EMBL" id="JACJIA010000016">
    <property type="protein sequence ID" value="MBA8956466.1"/>
    <property type="molecule type" value="Genomic_DNA"/>
</dbReference>
<feature type="compositionally biased region" description="Basic and acidic residues" evidence="1">
    <location>
        <begin position="56"/>
        <end position="69"/>
    </location>
</feature>
<evidence type="ECO:0000256" key="1">
    <source>
        <dbReference type="SAM" id="MobiDB-lite"/>
    </source>
</evidence>
<gene>
    <name evidence="3" type="ORF">HNR61_008149</name>
</gene>
<dbReference type="InterPro" id="IPR043763">
    <property type="entry name" value="DUF5709"/>
</dbReference>
<evidence type="ECO:0000313" key="4">
    <source>
        <dbReference type="Proteomes" id="UP000572680"/>
    </source>
</evidence>
<feature type="compositionally biased region" description="Basic and acidic residues" evidence="1">
    <location>
        <begin position="1"/>
        <end position="12"/>
    </location>
</feature>
<name>A0A7W3LY74_ACTNM</name>
<sequence length="126" mass="14173">MTEYEPERRATTPEDDGIPDLQDGTPQQQWAEDPQQMVLPGDRSMTLDEYGTTVEEMRQGEPLSRRLEREEPEVPIPPNEPIEPAGRIVEDNEGIGPDTEKDAVAHETADESGFTAEESAMHIERE</sequence>
<comment type="caution">
    <text evidence="3">The sequence shown here is derived from an EMBL/GenBank/DDBJ whole genome shotgun (WGS) entry which is preliminary data.</text>
</comment>
<dbReference type="RefSeq" id="WP_182848390.1">
    <property type="nucleotide sequence ID" value="NZ_BAAALP010000121.1"/>
</dbReference>
<feature type="region of interest" description="Disordered" evidence="1">
    <location>
        <begin position="1"/>
        <end position="41"/>
    </location>
</feature>
<evidence type="ECO:0000313" key="3">
    <source>
        <dbReference type="EMBL" id="MBA8956466.1"/>
    </source>
</evidence>
<proteinExistence type="predicted"/>
<evidence type="ECO:0000259" key="2">
    <source>
        <dbReference type="Pfam" id="PF18970"/>
    </source>
</evidence>
<reference evidence="3 4" key="1">
    <citation type="submission" date="2020-08" db="EMBL/GenBank/DDBJ databases">
        <title>Genomic Encyclopedia of Type Strains, Phase IV (KMG-IV): sequencing the most valuable type-strain genomes for metagenomic binning, comparative biology and taxonomic classification.</title>
        <authorList>
            <person name="Goeker M."/>
        </authorList>
    </citation>
    <scope>NUCLEOTIDE SEQUENCE [LARGE SCALE GENOMIC DNA]</scope>
    <source>
        <strain evidence="3 4">DSM 44197</strain>
    </source>
</reference>
<dbReference type="Proteomes" id="UP000572680">
    <property type="component" value="Unassembled WGS sequence"/>
</dbReference>
<feature type="domain" description="DUF5709" evidence="2">
    <location>
        <begin position="83"/>
        <end position="126"/>
    </location>
</feature>
<protein>
    <recommendedName>
        <fullName evidence="2">DUF5709 domain-containing protein</fullName>
    </recommendedName>
</protein>
<organism evidence="3 4">
    <name type="scientific">Actinomadura namibiensis</name>
    <dbReference type="NCBI Taxonomy" id="182080"/>
    <lineage>
        <taxon>Bacteria</taxon>
        <taxon>Bacillati</taxon>
        <taxon>Actinomycetota</taxon>
        <taxon>Actinomycetes</taxon>
        <taxon>Streptosporangiales</taxon>
        <taxon>Thermomonosporaceae</taxon>
        <taxon>Actinomadura</taxon>
    </lineage>
</organism>
<feature type="compositionally biased region" description="Basic and acidic residues" evidence="1">
    <location>
        <begin position="98"/>
        <end position="109"/>
    </location>
</feature>